<evidence type="ECO:0000313" key="1">
    <source>
        <dbReference type="EMBL" id="KKK68387.1"/>
    </source>
</evidence>
<feature type="non-terminal residue" evidence="1">
    <location>
        <position position="280"/>
    </location>
</feature>
<gene>
    <name evidence="1" type="ORF">LCGC14_2944550</name>
</gene>
<sequence>MSNGYEVTFLTEKIREIIEKLSDKKIKIIESFDLEMDLGRPMQPWELRLIITKGKTKIYANKAEVKPIKSLIEFGILRKLEGTDNTILTKLGEEIRKSLEPTLEESIPIAAKERMLLIQDEISKIDILSENEYILKSWNERYLTLTQELIPVLIDESDQLKKKLMTALGLFTWNTIYQPTLINIDDFLRMLKIPESFGLNHVYVICKCLKSKFYLLDKDLWFITKDLDFWRTRYKCIFRYLFNKTNIDGWLEKENGMKFIKKKAKEIIKNRNNIVKDTIT</sequence>
<reference evidence="1" key="1">
    <citation type="journal article" date="2015" name="Nature">
        <title>Complex archaea that bridge the gap between prokaryotes and eukaryotes.</title>
        <authorList>
            <person name="Spang A."/>
            <person name="Saw J.H."/>
            <person name="Jorgensen S.L."/>
            <person name="Zaremba-Niedzwiedzka K."/>
            <person name="Martijn J."/>
            <person name="Lind A.E."/>
            <person name="van Eijk R."/>
            <person name="Schleper C."/>
            <person name="Guy L."/>
            <person name="Ettema T.J."/>
        </authorList>
    </citation>
    <scope>NUCLEOTIDE SEQUENCE</scope>
</reference>
<protein>
    <submittedName>
        <fullName evidence="1">Uncharacterized protein</fullName>
    </submittedName>
</protein>
<dbReference type="EMBL" id="LAZR01059162">
    <property type="protein sequence ID" value="KKK68387.1"/>
    <property type="molecule type" value="Genomic_DNA"/>
</dbReference>
<name>A0A0F8XGY5_9ZZZZ</name>
<dbReference type="AlphaFoldDB" id="A0A0F8XGY5"/>
<comment type="caution">
    <text evidence="1">The sequence shown here is derived from an EMBL/GenBank/DDBJ whole genome shotgun (WGS) entry which is preliminary data.</text>
</comment>
<proteinExistence type="predicted"/>
<organism evidence="1">
    <name type="scientific">marine sediment metagenome</name>
    <dbReference type="NCBI Taxonomy" id="412755"/>
    <lineage>
        <taxon>unclassified sequences</taxon>
        <taxon>metagenomes</taxon>
        <taxon>ecological metagenomes</taxon>
    </lineage>
</organism>
<accession>A0A0F8XGY5</accession>